<reference evidence="2 5" key="2">
    <citation type="submission" date="2020-07" db="EMBL/GenBank/DDBJ databases">
        <title>Complete genome sequence analysis of Acidithiobacillus ferrivorans XJFY6S-08 reveals extreme environmental adaptation to alpine acid mine drainage.</title>
        <authorList>
            <person name="Yan L."/>
            <person name="Ni Y."/>
        </authorList>
    </citation>
    <scope>NUCLEOTIDE SEQUENCE [LARGE SCALE GENOMIC DNA]</scope>
    <source>
        <strain evidence="2 5">XJFY6S-08</strain>
    </source>
</reference>
<evidence type="ECO:0000313" key="5">
    <source>
        <dbReference type="Proteomes" id="UP000595420"/>
    </source>
</evidence>
<name>A0A7T4WCJ0_9PROT</name>
<dbReference type="Proteomes" id="UP000595420">
    <property type="component" value="Chromosome"/>
</dbReference>
<feature type="compositionally biased region" description="Low complexity" evidence="1">
    <location>
        <begin position="1"/>
        <end position="40"/>
    </location>
</feature>
<dbReference type="EMBL" id="LT841305">
    <property type="protein sequence ID" value="SMH67492.1"/>
    <property type="molecule type" value="Genomic_DNA"/>
</dbReference>
<proteinExistence type="predicted"/>
<evidence type="ECO:0000313" key="2">
    <source>
        <dbReference type="EMBL" id="QQD72045.1"/>
    </source>
</evidence>
<organism evidence="2 5">
    <name type="scientific">Acidithiobacillus ferrivorans</name>
    <dbReference type="NCBI Taxonomy" id="160808"/>
    <lineage>
        <taxon>Bacteria</taxon>
        <taxon>Pseudomonadati</taxon>
        <taxon>Pseudomonadota</taxon>
        <taxon>Acidithiobacillia</taxon>
        <taxon>Acidithiobacillales</taxon>
        <taxon>Acidithiobacillaceae</taxon>
        <taxon>Acidithiobacillus</taxon>
    </lineage>
</organism>
<dbReference type="EMBL" id="CP059488">
    <property type="protein sequence ID" value="QQD72045.1"/>
    <property type="molecule type" value="Genomic_DNA"/>
</dbReference>
<gene>
    <name evidence="3" type="ORF">AFERRI_50693</name>
    <name evidence="2" type="ORF">H2515_11510</name>
</gene>
<feature type="region of interest" description="Disordered" evidence="1">
    <location>
        <begin position="1"/>
        <end position="55"/>
    </location>
</feature>
<dbReference type="Proteomes" id="UP000193925">
    <property type="component" value="Chromosome AFERRI"/>
</dbReference>
<evidence type="ECO:0000313" key="4">
    <source>
        <dbReference type="Proteomes" id="UP000193925"/>
    </source>
</evidence>
<sequence>MNNPLGGVSSASGASFGSLETQNAVSHTSASSLATSKKAAQPAMGEAVPPQPVSSDLAHLARLEGLRGQVQSGNYVADAKATATRWLATSAGMVAHKVK</sequence>
<accession>A0A7T4WCJ0</accession>
<evidence type="ECO:0000256" key="1">
    <source>
        <dbReference type="SAM" id="MobiDB-lite"/>
    </source>
</evidence>
<dbReference type="AlphaFoldDB" id="A0A7T4WCJ0"/>
<evidence type="ECO:0000313" key="3">
    <source>
        <dbReference type="EMBL" id="SMH67492.1"/>
    </source>
</evidence>
<dbReference type="RefSeq" id="WP_141672386.1">
    <property type="nucleotide sequence ID" value="NZ_CCCS020000049.1"/>
</dbReference>
<protein>
    <submittedName>
        <fullName evidence="2">Uncharacterized protein</fullName>
    </submittedName>
</protein>
<reference evidence="3 4" key="1">
    <citation type="submission" date="2017-03" db="EMBL/GenBank/DDBJ databases">
        <authorList>
            <person name="Regsiter A."/>
            <person name="William W."/>
        </authorList>
    </citation>
    <scope>NUCLEOTIDE SEQUENCE [LARGE SCALE GENOMIC DNA]</scope>
    <source>
        <strain evidence="3">PRJEB5721</strain>
    </source>
</reference>
<keyword evidence="4" id="KW-1185">Reference proteome</keyword>